<dbReference type="EMBL" id="MU826351">
    <property type="protein sequence ID" value="KAJ7380871.1"/>
    <property type="molecule type" value="Genomic_DNA"/>
</dbReference>
<gene>
    <name evidence="1" type="ORF">OS493_004454</name>
</gene>
<evidence type="ECO:0000313" key="2">
    <source>
        <dbReference type="Proteomes" id="UP001163046"/>
    </source>
</evidence>
<name>A0A9W9ZG41_9CNID</name>
<proteinExistence type="predicted"/>
<reference evidence="1" key="1">
    <citation type="submission" date="2023-01" db="EMBL/GenBank/DDBJ databases">
        <title>Genome assembly of the deep-sea coral Lophelia pertusa.</title>
        <authorList>
            <person name="Herrera S."/>
            <person name="Cordes E."/>
        </authorList>
    </citation>
    <scope>NUCLEOTIDE SEQUENCE</scope>
    <source>
        <strain evidence="1">USNM1676648</strain>
        <tissue evidence="1">Polyp</tissue>
    </source>
</reference>
<accession>A0A9W9ZG41</accession>
<dbReference type="GO" id="GO:0005525">
    <property type="term" value="F:GTP binding"/>
    <property type="evidence" value="ECO:0007669"/>
    <property type="project" value="InterPro"/>
</dbReference>
<protein>
    <submittedName>
        <fullName evidence="1">Uncharacterized protein</fullName>
    </submittedName>
</protein>
<dbReference type="InterPro" id="IPR036543">
    <property type="entry name" value="Guanylate-bd_C_sf"/>
</dbReference>
<dbReference type="Proteomes" id="UP001163046">
    <property type="component" value="Unassembled WGS sequence"/>
</dbReference>
<dbReference type="GO" id="GO:0003924">
    <property type="term" value="F:GTPase activity"/>
    <property type="evidence" value="ECO:0007669"/>
    <property type="project" value="InterPro"/>
</dbReference>
<dbReference type="AlphaFoldDB" id="A0A9W9ZG41"/>
<sequence>MKGVLEYWSSYTQTPSTILAQFQTWKWLGTHMSRQNASKAKKGALEMYDQVMTELMSSTELPCEGNEILKNHEMAQRKSMEIFEEETAHLISTSIRWELNELMNVKYWKDTNASRTRHSCKDLLRELKTRHLDPVLKSISGSCETRASYADITNGLKTIKKEFHKKAVGAKDIKAEVFFEFNQYLQEEVMKYQEILGKMKDDDEALARQKMIAAIKKRRQRDCRKILLN</sequence>
<evidence type="ECO:0000313" key="1">
    <source>
        <dbReference type="EMBL" id="KAJ7380871.1"/>
    </source>
</evidence>
<dbReference type="OrthoDB" id="2135133at2759"/>
<organism evidence="1 2">
    <name type="scientific">Desmophyllum pertusum</name>
    <dbReference type="NCBI Taxonomy" id="174260"/>
    <lineage>
        <taxon>Eukaryota</taxon>
        <taxon>Metazoa</taxon>
        <taxon>Cnidaria</taxon>
        <taxon>Anthozoa</taxon>
        <taxon>Hexacorallia</taxon>
        <taxon>Scleractinia</taxon>
        <taxon>Caryophylliina</taxon>
        <taxon>Caryophylliidae</taxon>
        <taxon>Desmophyllum</taxon>
    </lineage>
</organism>
<dbReference type="SUPFAM" id="SSF48340">
    <property type="entry name" value="Interferon-induced guanylate-binding protein 1 (GBP1), C-terminal domain"/>
    <property type="match status" value="1"/>
</dbReference>
<keyword evidence="2" id="KW-1185">Reference proteome</keyword>
<comment type="caution">
    <text evidence="1">The sequence shown here is derived from an EMBL/GenBank/DDBJ whole genome shotgun (WGS) entry which is preliminary data.</text>
</comment>